<dbReference type="PANTHER" id="PTHR28133:SF1">
    <property type="entry name" value="REQUIRED FOR RESPIRATORY GROWTH PROTEIN 7, MITOCHONDRIAL"/>
    <property type="match status" value="1"/>
</dbReference>
<evidence type="ECO:0000256" key="1">
    <source>
        <dbReference type="ARBA" id="ARBA00004173"/>
    </source>
</evidence>
<protein>
    <recommendedName>
        <fullName evidence="6">Restriction endonuclease type IV Mrr domain-containing protein</fullName>
    </recommendedName>
</protein>
<accession>A0A1X2G421</accession>
<evidence type="ECO:0000313" key="5">
    <source>
        <dbReference type="Proteomes" id="UP000242146"/>
    </source>
</evidence>
<dbReference type="OrthoDB" id="20734at2759"/>
<keyword evidence="2" id="KW-0496">Mitochondrion</keyword>
<dbReference type="InterPro" id="IPR018828">
    <property type="entry name" value="RRG7"/>
</dbReference>
<proteinExistence type="predicted"/>
<gene>
    <name evidence="4" type="ORF">DM01DRAFT_1340459</name>
</gene>
<comment type="caution">
    <text evidence="4">The sequence shown here is derived from an EMBL/GenBank/DDBJ whole genome shotgun (WGS) entry which is preliminary data.</text>
</comment>
<comment type="subcellular location">
    <subcellularLocation>
        <location evidence="1">Mitochondrion</location>
    </subcellularLocation>
</comment>
<dbReference type="PANTHER" id="PTHR28133">
    <property type="entry name" value="REQUIRED FOR RESPIRATORY GROWTH PROTEIN 7, MITOCHONDRIAL"/>
    <property type="match status" value="1"/>
</dbReference>
<dbReference type="Proteomes" id="UP000242146">
    <property type="component" value="Unassembled WGS sequence"/>
</dbReference>
<name>A0A1X2G421_9FUNG</name>
<evidence type="ECO:0000256" key="3">
    <source>
        <dbReference type="SAM" id="MobiDB-lite"/>
    </source>
</evidence>
<feature type="region of interest" description="Disordered" evidence="3">
    <location>
        <begin position="1"/>
        <end position="44"/>
    </location>
</feature>
<evidence type="ECO:0000256" key="2">
    <source>
        <dbReference type="ARBA" id="ARBA00023128"/>
    </source>
</evidence>
<sequence>MTNDDNDKVDDGEIRFSNDNMLEKDEMGEKDDGNQSSAVHRGRQFEHDTLKALSAIGMTLRHQGGKSDGGVDIKGAWSALTPSVSVMVQCKNLKQGCQPEHLRGLVGATVGLGWREPILGILASASPKSFTADTLAYFGGAPYPLALARVQQGQLESLVLNPTAQDWLSLEIYPRFDPHGKPVFPPLLICKGRRIP</sequence>
<feature type="compositionally biased region" description="Basic and acidic residues" evidence="3">
    <location>
        <begin position="1"/>
        <end position="33"/>
    </location>
</feature>
<evidence type="ECO:0008006" key="6">
    <source>
        <dbReference type="Google" id="ProtNLM"/>
    </source>
</evidence>
<dbReference type="Pfam" id="PF10356">
    <property type="entry name" value="RRG7"/>
    <property type="match status" value="2"/>
</dbReference>
<keyword evidence="5" id="KW-1185">Reference proteome</keyword>
<organism evidence="4 5">
    <name type="scientific">Hesseltinella vesiculosa</name>
    <dbReference type="NCBI Taxonomy" id="101127"/>
    <lineage>
        <taxon>Eukaryota</taxon>
        <taxon>Fungi</taxon>
        <taxon>Fungi incertae sedis</taxon>
        <taxon>Mucoromycota</taxon>
        <taxon>Mucoromycotina</taxon>
        <taxon>Mucoromycetes</taxon>
        <taxon>Mucorales</taxon>
        <taxon>Cunninghamellaceae</taxon>
        <taxon>Hesseltinella</taxon>
    </lineage>
</organism>
<dbReference type="EMBL" id="MCGT01000049">
    <property type="protein sequence ID" value="ORX44272.1"/>
    <property type="molecule type" value="Genomic_DNA"/>
</dbReference>
<evidence type="ECO:0000313" key="4">
    <source>
        <dbReference type="EMBL" id="ORX44272.1"/>
    </source>
</evidence>
<reference evidence="4 5" key="1">
    <citation type="submission" date="2016-07" db="EMBL/GenBank/DDBJ databases">
        <title>Pervasive Adenine N6-methylation of Active Genes in Fungi.</title>
        <authorList>
            <consortium name="DOE Joint Genome Institute"/>
            <person name="Mondo S.J."/>
            <person name="Dannebaum R.O."/>
            <person name="Kuo R.C."/>
            <person name="Labutti K."/>
            <person name="Haridas S."/>
            <person name="Kuo A."/>
            <person name="Salamov A."/>
            <person name="Ahrendt S.R."/>
            <person name="Lipzen A."/>
            <person name="Sullivan W."/>
            <person name="Andreopoulos W.B."/>
            <person name="Clum A."/>
            <person name="Lindquist E."/>
            <person name="Daum C."/>
            <person name="Ramamoorthy G.K."/>
            <person name="Gryganskyi A."/>
            <person name="Culley D."/>
            <person name="Magnuson J.K."/>
            <person name="James T.Y."/>
            <person name="O'Malley M.A."/>
            <person name="Stajich J.E."/>
            <person name="Spatafora J.W."/>
            <person name="Visel A."/>
            <person name="Grigoriev I.V."/>
        </authorList>
    </citation>
    <scope>NUCLEOTIDE SEQUENCE [LARGE SCALE GENOMIC DNA]</scope>
    <source>
        <strain evidence="4 5">NRRL 3301</strain>
    </source>
</reference>
<dbReference type="AlphaFoldDB" id="A0A1X2G421"/>
<dbReference type="GO" id="GO:0005739">
    <property type="term" value="C:mitochondrion"/>
    <property type="evidence" value="ECO:0007669"/>
    <property type="project" value="UniProtKB-SubCell"/>
</dbReference>